<accession>Q08Z41</accession>
<dbReference type="AlphaFoldDB" id="Q08Z41"/>
<feature type="region of interest" description="Disordered" evidence="1">
    <location>
        <begin position="486"/>
        <end position="549"/>
    </location>
</feature>
<evidence type="ECO:0000256" key="1">
    <source>
        <dbReference type="SAM" id="MobiDB-lite"/>
    </source>
</evidence>
<feature type="compositionally biased region" description="Basic and acidic residues" evidence="1">
    <location>
        <begin position="522"/>
        <end position="531"/>
    </location>
</feature>
<proteinExistence type="predicted"/>
<sequence>MSRTGPGHASASTQIFMVRASSWISSGEGSPLRWPRFARGGLALRGVARQVAASLPFVPVLSTGWLHVSQGNPAAVAQRDFQRGLAVGGPALVLEGVLGHGQADDLPARGGPWLEHERGQGGVREPGRASVPLLAGEGRVGDRDGVFVCWAGERRVPGHHPGQGSRQQGDAEIARECQKRGLCLGGLRRSDGPEGLGLLRGRSPALLPPGARAERGIRQRISIRRRLLQELGQLARAATLLGADRQHPQDEGVQAGLDVGIEFVRWTGAPSLGVPHVAFGIARVGGRWIGSRHQPVGAHPQGKHVIGGLGGIVGRRVVGKAAAERPRLRAAIGKGAWWQHGPRQRLRAFVVSGTEVRQDGLVSLGPHEHVVSLHVAVHRFYPVCLLQRPCHLGQHLKHLARGGVVLAAPRIQVNALDPVHHQIGVGFAGGVLPSPLAEQSRHGGVVKARQQLRLPREALVPGVEGQLQGHGRRMHVLHLRRAVHGAVGSSGSKGHHLPGADHRSFRQSGGIQRHQGRRHGHEKSSGARRDGAGPGAAILPRGCHMRHPS</sequence>
<gene>
    <name evidence="2" type="ORF">STIAU_8144</name>
</gene>
<name>Q08Z41_STIAD</name>
<evidence type="ECO:0000313" key="3">
    <source>
        <dbReference type="Proteomes" id="UP000032702"/>
    </source>
</evidence>
<comment type="caution">
    <text evidence="2">The sequence shown here is derived from an EMBL/GenBank/DDBJ whole genome shotgun (WGS) entry which is preliminary data.</text>
</comment>
<evidence type="ECO:0000313" key="2">
    <source>
        <dbReference type="EMBL" id="EAU65755.1"/>
    </source>
</evidence>
<dbReference type="EMBL" id="AAMD01000073">
    <property type="protein sequence ID" value="EAU65755.1"/>
    <property type="molecule type" value="Genomic_DNA"/>
</dbReference>
<protein>
    <submittedName>
        <fullName evidence="2">Uncharacterized protein</fullName>
    </submittedName>
</protein>
<reference evidence="2 3" key="1">
    <citation type="submission" date="2006-04" db="EMBL/GenBank/DDBJ databases">
        <authorList>
            <person name="Nierman W.C."/>
        </authorList>
    </citation>
    <scope>NUCLEOTIDE SEQUENCE [LARGE SCALE GENOMIC DNA]</scope>
    <source>
        <strain evidence="2 3">DW4/3-1</strain>
    </source>
</reference>
<dbReference type="Proteomes" id="UP000032702">
    <property type="component" value="Unassembled WGS sequence"/>
</dbReference>
<organism evidence="2 3">
    <name type="scientific">Stigmatella aurantiaca (strain DW4/3-1)</name>
    <dbReference type="NCBI Taxonomy" id="378806"/>
    <lineage>
        <taxon>Bacteria</taxon>
        <taxon>Pseudomonadati</taxon>
        <taxon>Myxococcota</taxon>
        <taxon>Myxococcia</taxon>
        <taxon>Myxococcales</taxon>
        <taxon>Cystobacterineae</taxon>
        <taxon>Archangiaceae</taxon>
        <taxon>Stigmatella</taxon>
    </lineage>
</organism>